<dbReference type="PANTHER" id="PTHR40111">
    <property type="entry name" value="CEPHALOSPORIN-C DEACETYLASE"/>
    <property type="match status" value="1"/>
</dbReference>
<evidence type="ECO:0000259" key="1">
    <source>
        <dbReference type="Pfam" id="PF05448"/>
    </source>
</evidence>
<reference evidence="2" key="1">
    <citation type="submission" date="2019-08" db="EMBL/GenBank/DDBJ databases">
        <authorList>
            <person name="Kucharzyk K."/>
            <person name="Murdoch R.W."/>
            <person name="Higgins S."/>
            <person name="Loffler F."/>
        </authorList>
    </citation>
    <scope>NUCLEOTIDE SEQUENCE</scope>
</reference>
<dbReference type="AlphaFoldDB" id="A0A645JJB9"/>
<keyword evidence="2" id="KW-0378">Hydrolase</keyword>
<dbReference type="Pfam" id="PF05448">
    <property type="entry name" value="AXE1"/>
    <property type="match status" value="1"/>
</dbReference>
<dbReference type="PANTHER" id="PTHR40111:SF1">
    <property type="entry name" value="CEPHALOSPORIN-C DEACETYLASE"/>
    <property type="match status" value="1"/>
</dbReference>
<dbReference type="InterPro" id="IPR029058">
    <property type="entry name" value="AB_hydrolase_fold"/>
</dbReference>
<proteinExistence type="predicted"/>
<dbReference type="SUPFAM" id="SSF53474">
    <property type="entry name" value="alpha/beta-Hydrolases"/>
    <property type="match status" value="1"/>
</dbReference>
<dbReference type="GO" id="GO:0047739">
    <property type="term" value="F:cephalosporin-C deacetylase activity"/>
    <property type="evidence" value="ECO:0007669"/>
    <property type="project" value="UniProtKB-EC"/>
</dbReference>
<dbReference type="EC" id="3.1.1.41" evidence="2"/>
<dbReference type="GO" id="GO:0005976">
    <property type="term" value="P:polysaccharide metabolic process"/>
    <property type="evidence" value="ECO:0007669"/>
    <property type="project" value="TreeGrafter"/>
</dbReference>
<gene>
    <name evidence="2" type="primary">cah_5</name>
    <name evidence="2" type="ORF">SDC9_210965</name>
</gene>
<feature type="domain" description="Acetyl xylan esterase" evidence="1">
    <location>
        <begin position="1"/>
        <end position="108"/>
    </location>
</feature>
<dbReference type="Gene3D" id="3.40.50.1820">
    <property type="entry name" value="alpha/beta hydrolase"/>
    <property type="match status" value="1"/>
</dbReference>
<dbReference type="EMBL" id="VSSQ01142282">
    <property type="protein sequence ID" value="MPN63210.1"/>
    <property type="molecule type" value="Genomic_DNA"/>
</dbReference>
<accession>A0A645JJB9</accession>
<dbReference type="InterPro" id="IPR008391">
    <property type="entry name" value="AXE1_dom"/>
</dbReference>
<dbReference type="InterPro" id="IPR039069">
    <property type="entry name" value="CE7"/>
</dbReference>
<protein>
    <submittedName>
        <fullName evidence="2">Cephalosporin-C deacetylase</fullName>
        <ecNumber evidence="2">3.1.1.41</ecNumber>
    </submittedName>
</protein>
<organism evidence="2">
    <name type="scientific">bioreactor metagenome</name>
    <dbReference type="NCBI Taxonomy" id="1076179"/>
    <lineage>
        <taxon>unclassified sequences</taxon>
        <taxon>metagenomes</taxon>
        <taxon>ecological metagenomes</taxon>
    </lineage>
</organism>
<comment type="caution">
    <text evidence="2">The sequence shown here is derived from an EMBL/GenBank/DDBJ whole genome shotgun (WGS) entry which is preliminary data.</text>
</comment>
<evidence type="ECO:0000313" key="2">
    <source>
        <dbReference type="EMBL" id="MPN63210.1"/>
    </source>
</evidence>
<sequence>MCDYRRVWDMDLDVAAYAELREYFRHFDPRHLKEEEVFTRLGYIDLQYLAPRIRAEVLLCCGLMDTVCPPSTQFAAYNKMTCKKRYELWPDFGHENLPDSSDIIFQFMLGL</sequence>
<name>A0A645JJB9_9ZZZZ</name>